<dbReference type="InterPro" id="IPR050095">
    <property type="entry name" value="ECF_ABC_transporter_ATP-bd"/>
</dbReference>
<evidence type="ECO:0000256" key="3">
    <source>
        <dbReference type="ARBA" id="ARBA00022475"/>
    </source>
</evidence>
<gene>
    <name evidence="9" type="ORF">OU421_01325</name>
</gene>
<dbReference type="PANTHER" id="PTHR43553">
    <property type="entry name" value="HEAVY METAL TRANSPORTER"/>
    <property type="match status" value="1"/>
</dbReference>
<dbReference type="RefSeq" id="WP_268186787.1">
    <property type="nucleotide sequence ID" value="NZ_CP113361.1"/>
</dbReference>
<sequence>MIQVENLHHRFLEIEYLRIGEGHTAIIGPNGSGKTTFLKLCAGIELPERGTVTISGKEPRAVNTGWVGEVPDNNLVFRTVADEVASALRFGRVRADEIKPAACAVLSEMGISHLSSRATHTLSGGEKVLVACAAALALPPEILILDETDTHLDRKAAENLETMIQRRPAPCVLQCTQDMDTASRADRVIYFEHGHPRYIGTPEETFSHLYNTEMYPSLWRIAGCI</sequence>
<keyword evidence="7" id="KW-0472">Membrane</keyword>
<keyword evidence="3" id="KW-1003">Cell membrane</keyword>
<dbReference type="SMART" id="SM00382">
    <property type="entry name" value="AAA"/>
    <property type="match status" value="1"/>
</dbReference>
<evidence type="ECO:0000259" key="8">
    <source>
        <dbReference type="PROSITE" id="PS50893"/>
    </source>
</evidence>
<keyword evidence="6" id="KW-1278">Translocase</keyword>
<evidence type="ECO:0000256" key="1">
    <source>
        <dbReference type="ARBA" id="ARBA00004202"/>
    </source>
</evidence>
<evidence type="ECO:0000313" key="9">
    <source>
        <dbReference type="EMBL" id="WAI01542.1"/>
    </source>
</evidence>
<dbReference type="Gene3D" id="3.40.50.300">
    <property type="entry name" value="P-loop containing nucleotide triphosphate hydrolases"/>
    <property type="match status" value="1"/>
</dbReference>
<dbReference type="AlphaFoldDB" id="A0A9X9T8V3"/>
<dbReference type="Pfam" id="PF00005">
    <property type="entry name" value="ABC_tran"/>
    <property type="match status" value="1"/>
</dbReference>
<dbReference type="GO" id="GO:0016887">
    <property type="term" value="F:ATP hydrolysis activity"/>
    <property type="evidence" value="ECO:0007669"/>
    <property type="project" value="InterPro"/>
</dbReference>
<evidence type="ECO:0000256" key="6">
    <source>
        <dbReference type="ARBA" id="ARBA00022967"/>
    </source>
</evidence>
<organism evidence="9 10">
    <name type="scientific">Methanogenium organophilum</name>
    <dbReference type="NCBI Taxonomy" id="2199"/>
    <lineage>
        <taxon>Archaea</taxon>
        <taxon>Methanobacteriati</taxon>
        <taxon>Methanobacteriota</taxon>
        <taxon>Stenosarchaea group</taxon>
        <taxon>Methanomicrobia</taxon>
        <taxon>Methanomicrobiales</taxon>
        <taxon>Methanomicrobiaceae</taxon>
        <taxon>Methanogenium</taxon>
    </lineage>
</organism>
<dbReference type="Proteomes" id="UP001163096">
    <property type="component" value="Chromosome"/>
</dbReference>
<proteinExistence type="predicted"/>
<accession>A0A9X9T8V3</accession>
<dbReference type="SUPFAM" id="SSF52540">
    <property type="entry name" value="P-loop containing nucleoside triphosphate hydrolases"/>
    <property type="match status" value="1"/>
</dbReference>
<evidence type="ECO:0000256" key="4">
    <source>
        <dbReference type="ARBA" id="ARBA00022741"/>
    </source>
</evidence>
<dbReference type="InterPro" id="IPR027417">
    <property type="entry name" value="P-loop_NTPase"/>
</dbReference>
<dbReference type="PANTHER" id="PTHR43553:SF27">
    <property type="entry name" value="ENERGY-COUPLING FACTOR TRANSPORTER ATP-BINDING PROTEIN ECFA2"/>
    <property type="match status" value="1"/>
</dbReference>
<dbReference type="GeneID" id="76833701"/>
<keyword evidence="5 9" id="KW-0067">ATP-binding</keyword>
<dbReference type="KEGG" id="mou:OU421_01325"/>
<evidence type="ECO:0000313" key="10">
    <source>
        <dbReference type="Proteomes" id="UP001163096"/>
    </source>
</evidence>
<evidence type="ECO:0000256" key="7">
    <source>
        <dbReference type="ARBA" id="ARBA00023136"/>
    </source>
</evidence>
<evidence type="ECO:0000256" key="2">
    <source>
        <dbReference type="ARBA" id="ARBA00022448"/>
    </source>
</evidence>
<dbReference type="InterPro" id="IPR003593">
    <property type="entry name" value="AAA+_ATPase"/>
</dbReference>
<name>A0A9X9T8V3_METOG</name>
<dbReference type="PROSITE" id="PS50893">
    <property type="entry name" value="ABC_TRANSPORTER_2"/>
    <property type="match status" value="1"/>
</dbReference>
<keyword evidence="2" id="KW-0813">Transport</keyword>
<dbReference type="InterPro" id="IPR003439">
    <property type="entry name" value="ABC_transporter-like_ATP-bd"/>
</dbReference>
<evidence type="ECO:0000256" key="5">
    <source>
        <dbReference type="ARBA" id="ARBA00022840"/>
    </source>
</evidence>
<protein>
    <submittedName>
        <fullName evidence="9">Energy-coupling factor ABC transporter ATP-binding protein</fullName>
    </submittedName>
</protein>
<dbReference type="GO" id="GO:0005524">
    <property type="term" value="F:ATP binding"/>
    <property type="evidence" value="ECO:0007669"/>
    <property type="project" value="UniProtKB-KW"/>
</dbReference>
<keyword evidence="10" id="KW-1185">Reference proteome</keyword>
<keyword evidence="4" id="KW-0547">Nucleotide-binding</keyword>
<dbReference type="EMBL" id="CP113361">
    <property type="protein sequence ID" value="WAI01542.1"/>
    <property type="molecule type" value="Genomic_DNA"/>
</dbReference>
<dbReference type="GO" id="GO:0043190">
    <property type="term" value="C:ATP-binding cassette (ABC) transporter complex"/>
    <property type="evidence" value="ECO:0007669"/>
    <property type="project" value="TreeGrafter"/>
</dbReference>
<dbReference type="GO" id="GO:0042626">
    <property type="term" value="F:ATPase-coupled transmembrane transporter activity"/>
    <property type="evidence" value="ECO:0007669"/>
    <property type="project" value="TreeGrafter"/>
</dbReference>
<reference evidence="9" key="1">
    <citation type="submission" date="2022-11" db="EMBL/GenBank/DDBJ databases">
        <title>Complete genome sequence of Methanogenium organophilum DSM 3596.</title>
        <authorList>
            <person name="Chen S.-C."/>
            <person name="Lai S.-J."/>
            <person name="You Y.-T."/>
        </authorList>
    </citation>
    <scope>NUCLEOTIDE SEQUENCE</scope>
    <source>
        <strain evidence="9">DSM 3596</strain>
    </source>
</reference>
<feature type="domain" description="ABC transporter" evidence="8">
    <location>
        <begin position="2"/>
        <end position="218"/>
    </location>
</feature>
<comment type="subcellular location">
    <subcellularLocation>
        <location evidence="1">Cell membrane</location>
        <topology evidence="1">Peripheral membrane protein</topology>
    </subcellularLocation>
</comment>